<feature type="compositionally biased region" description="Low complexity" evidence="6">
    <location>
        <begin position="488"/>
        <end position="502"/>
    </location>
</feature>
<comment type="function">
    <text evidence="1">Required for peroxisome inheritance.</text>
</comment>
<feature type="region of interest" description="Disordered" evidence="6">
    <location>
        <begin position="291"/>
        <end position="390"/>
    </location>
</feature>
<feature type="region of interest" description="Disordered" evidence="6">
    <location>
        <begin position="189"/>
        <end position="214"/>
    </location>
</feature>
<evidence type="ECO:0000256" key="6">
    <source>
        <dbReference type="SAM" id="MobiDB-lite"/>
    </source>
</evidence>
<accession>A0A1J7IFZ2</accession>
<evidence type="ECO:0000256" key="1">
    <source>
        <dbReference type="ARBA" id="ARBA00003594"/>
    </source>
</evidence>
<feature type="compositionally biased region" description="Low complexity" evidence="6">
    <location>
        <begin position="25"/>
        <end position="34"/>
    </location>
</feature>
<dbReference type="Pfam" id="PF12634">
    <property type="entry name" value="Inp1"/>
    <property type="match status" value="1"/>
</dbReference>
<dbReference type="GO" id="GO:0005780">
    <property type="term" value="C:extrinsic component of intraperoxisomal membrane"/>
    <property type="evidence" value="ECO:0007669"/>
    <property type="project" value="InterPro"/>
</dbReference>
<dbReference type="AlphaFoldDB" id="A0A1J7IFZ2"/>
<evidence type="ECO:0000256" key="3">
    <source>
        <dbReference type="ARBA" id="ARBA00010707"/>
    </source>
</evidence>
<dbReference type="GO" id="GO:0045033">
    <property type="term" value="P:peroxisome inheritance"/>
    <property type="evidence" value="ECO:0007669"/>
    <property type="project" value="InterPro"/>
</dbReference>
<proteinExistence type="inferred from homology"/>
<sequence>MDHPRRPDSAFSGPRRVFTAPTYAGPSSEQTSSTSGGGLVETLYNHPSVKVVAFNAGPRPVFSRGKGIAPPVEVEPGSLPWSSQLERTIAAGQFRIYRAPGSVAFLSCGSALQPILPKSQCWCVDEASSKYVLQIRRPQYWRIEVPVGSQDETRRALELREVLGQILQFEKTECPFKRGFTVELPERPQTPVKKRPWTPVSRRSSTVLPPTPVTPADIMPIQGARDEVPQSPLAKSAVSILEEDITVSDGEAQIPSAGPPEAPEKRQEGDSALAGTVEGAVSALEHIVQEQKDADVAHKSPRLAKPSGFQANRSVTAPPQLTLITAPPSNPASAKVAPEEVAVQEAVTERTLSRSTTASSDGSFHSVESWTSAGAPLPPSPPLTASGSPKALPYSQQYLYVPKKAHQQDTSDRTITPNTPRTLTGDSTDGTDSHYDEPSSQDTSVHDDEASSTCSIHTADDSLQSPTSATQTETSPVAVPTDLSAAHTTSTTTTRTTSTSSTVLARRPYMRHRPTTSSSISPHSRSALNRLPSAADLFPTYRSTSHSTTTTTTTVPPSSRLALVRRLPTAIIHKTLEILFSPPSHLIDLMLKVAARIAAGEWRGYVFGFGEGGERIPVRWDWSDGDDDGEGELGGWGADEDWDFTRGGNGRFRMAGAYPDSPEQETVGLAGDVCEPPESPSRERGTRRVSRDERSEEEGDEEEDEKEGAGADWTGSLSID</sequence>
<feature type="compositionally biased region" description="Polar residues" evidence="6">
    <location>
        <begin position="309"/>
        <end position="323"/>
    </location>
</feature>
<dbReference type="Proteomes" id="UP000182658">
    <property type="component" value="Unassembled WGS sequence"/>
</dbReference>
<dbReference type="InParanoid" id="A0A1J7IFZ2"/>
<evidence type="ECO:0000256" key="4">
    <source>
        <dbReference type="ARBA" id="ARBA00021397"/>
    </source>
</evidence>
<name>A0A1J7IFZ2_9PEZI</name>
<dbReference type="EMBL" id="KV875100">
    <property type="protein sequence ID" value="OIW26382.1"/>
    <property type="molecule type" value="Genomic_DNA"/>
</dbReference>
<feature type="region of interest" description="Disordered" evidence="6">
    <location>
        <begin position="1"/>
        <end position="39"/>
    </location>
</feature>
<dbReference type="OrthoDB" id="4097008at2759"/>
<feature type="compositionally biased region" description="Polar residues" evidence="6">
    <location>
        <begin position="353"/>
        <end position="370"/>
    </location>
</feature>
<feature type="region of interest" description="Disordered" evidence="6">
    <location>
        <begin position="403"/>
        <end position="503"/>
    </location>
</feature>
<dbReference type="STRING" id="1408157.A0A1J7IFZ2"/>
<dbReference type="InterPro" id="IPR024758">
    <property type="entry name" value="Inp1"/>
</dbReference>
<feature type="compositionally biased region" description="Polar residues" evidence="6">
    <location>
        <begin position="451"/>
        <end position="475"/>
    </location>
</feature>
<evidence type="ECO:0000313" key="8">
    <source>
        <dbReference type="Proteomes" id="UP000182658"/>
    </source>
</evidence>
<feature type="compositionally biased region" description="Low complexity" evidence="6">
    <location>
        <begin position="334"/>
        <end position="346"/>
    </location>
</feature>
<evidence type="ECO:0000313" key="7">
    <source>
        <dbReference type="EMBL" id="OIW26382.1"/>
    </source>
</evidence>
<reference evidence="7 8" key="1">
    <citation type="submission" date="2016-10" db="EMBL/GenBank/DDBJ databases">
        <title>Draft genome sequence of Coniochaeta ligniaria NRRL30616, a lignocellulolytic fungus for bioabatement of inhibitors in plant biomass hydrolysates.</title>
        <authorList>
            <consortium name="DOE Joint Genome Institute"/>
            <person name="Jimenez D.J."/>
            <person name="Hector R.E."/>
            <person name="Riley R."/>
            <person name="Sun H."/>
            <person name="Grigoriev I.V."/>
            <person name="Van Elsas J.D."/>
            <person name="Nichols N.N."/>
        </authorList>
    </citation>
    <scope>NUCLEOTIDE SEQUENCE [LARGE SCALE GENOMIC DNA]</scope>
    <source>
        <strain evidence="7 8">NRRL 30616</strain>
    </source>
</reference>
<keyword evidence="8" id="KW-1185">Reference proteome</keyword>
<keyword evidence="5" id="KW-0472">Membrane</keyword>
<feature type="region of interest" description="Disordered" evidence="6">
    <location>
        <begin position="653"/>
        <end position="720"/>
    </location>
</feature>
<feature type="compositionally biased region" description="Basic and acidic residues" evidence="6">
    <location>
        <begin position="680"/>
        <end position="694"/>
    </location>
</feature>
<organism evidence="7 8">
    <name type="scientific">Coniochaeta ligniaria NRRL 30616</name>
    <dbReference type="NCBI Taxonomy" id="1408157"/>
    <lineage>
        <taxon>Eukaryota</taxon>
        <taxon>Fungi</taxon>
        <taxon>Dikarya</taxon>
        <taxon>Ascomycota</taxon>
        <taxon>Pezizomycotina</taxon>
        <taxon>Sordariomycetes</taxon>
        <taxon>Sordariomycetidae</taxon>
        <taxon>Coniochaetales</taxon>
        <taxon>Coniochaetaceae</taxon>
        <taxon>Coniochaeta</taxon>
    </lineage>
</organism>
<feature type="compositionally biased region" description="Acidic residues" evidence="6">
    <location>
        <begin position="695"/>
        <end position="706"/>
    </location>
</feature>
<gene>
    <name evidence="7" type="ORF">CONLIGDRAFT_683368</name>
</gene>
<protein>
    <recommendedName>
        <fullName evidence="4">Inheritance of peroxisomes protein 1</fullName>
    </recommendedName>
</protein>
<comment type="similarity">
    <text evidence="3">Belongs to the INP1 family.</text>
</comment>
<comment type="subcellular location">
    <subcellularLocation>
        <location evidence="2">Peroxisome membrane</location>
        <topology evidence="2">Peripheral membrane protein</topology>
    </subcellularLocation>
</comment>
<feature type="compositionally biased region" description="Polar residues" evidence="6">
    <location>
        <begin position="413"/>
        <end position="422"/>
    </location>
</feature>
<evidence type="ECO:0000256" key="2">
    <source>
        <dbReference type="ARBA" id="ARBA00004421"/>
    </source>
</evidence>
<feature type="region of interest" description="Disordered" evidence="6">
    <location>
        <begin position="247"/>
        <end position="272"/>
    </location>
</feature>
<evidence type="ECO:0000256" key="5">
    <source>
        <dbReference type="ARBA" id="ARBA00023136"/>
    </source>
</evidence>